<dbReference type="PRINTS" id="PR00080">
    <property type="entry name" value="SDRFAMILY"/>
</dbReference>
<evidence type="ECO:0000313" key="24">
    <source>
        <dbReference type="EMBL" id="CAB3994003.1"/>
    </source>
</evidence>
<evidence type="ECO:0000256" key="2">
    <source>
        <dbReference type="ARBA" id="ARBA00023002"/>
    </source>
</evidence>
<dbReference type="PROSITE" id="PS00061">
    <property type="entry name" value="ADH_SHORT"/>
    <property type="match status" value="1"/>
</dbReference>
<dbReference type="InterPro" id="IPR036291">
    <property type="entry name" value="NAD(P)-bd_dom_sf"/>
</dbReference>
<dbReference type="GO" id="GO:0016404">
    <property type="term" value="F:15-hydroxyprostaglandin dehydrogenase (NAD+) activity"/>
    <property type="evidence" value="ECO:0007669"/>
    <property type="project" value="UniProtKB-EC"/>
</dbReference>
<dbReference type="EC" id="1.1.1.141" evidence="3"/>
<gene>
    <name evidence="24" type="ORF">PACLA_8A081237</name>
</gene>
<organism evidence="24 25">
    <name type="scientific">Paramuricea clavata</name>
    <name type="common">Red gorgonian</name>
    <name type="synonym">Violescent sea-whip</name>
    <dbReference type="NCBI Taxonomy" id="317549"/>
    <lineage>
        <taxon>Eukaryota</taxon>
        <taxon>Metazoa</taxon>
        <taxon>Cnidaria</taxon>
        <taxon>Anthozoa</taxon>
        <taxon>Octocorallia</taxon>
        <taxon>Malacalcyonacea</taxon>
        <taxon>Plexauridae</taxon>
        <taxon>Paramuricea</taxon>
    </lineage>
</organism>
<evidence type="ECO:0000256" key="13">
    <source>
        <dbReference type="ARBA" id="ARBA00048144"/>
    </source>
</evidence>
<dbReference type="PANTHER" id="PTHR44229:SF4">
    <property type="entry name" value="15-HYDROXYPROSTAGLANDIN DEHYDROGENASE [NAD(+)]"/>
    <property type="match status" value="1"/>
</dbReference>
<comment type="catalytic activity">
    <reaction evidence="21">
        <text>resolvin E1 + NAD(+) = 18-oxo-resolvin E1 + NADH + H(+)</text>
        <dbReference type="Rhea" id="RHEA:49244"/>
        <dbReference type="ChEBI" id="CHEBI:15378"/>
        <dbReference type="ChEBI" id="CHEBI:57540"/>
        <dbReference type="ChEBI" id="CHEBI:57945"/>
        <dbReference type="ChEBI" id="CHEBI:91000"/>
        <dbReference type="ChEBI" id="CHEBI:91001"/>
    </reaction>
    <physiologicalReaction direction="left-to-right" evidence="21">
        <dbReference type="Rhea" id="RHEA:49245"/>
    </physiologicalReaction>
</comment>
<dbReference type="GO" id="GO:0006629">
    <property type="term" value="P:lipid metabolic process"/>
    <property type="evidence" value="ECO:0007669"/>
    <property type="project" value="UniProtKB-ARBA"/>
</dbReference>
<evidence type="ECO:0000256" key="6">
    <source>
        <dbReference type="ARBA" id="ARBA00041812"/>
    </source>
</evidence>
<comment type="catalytic activity">
    <reaction evidence="11">
        <text>14-hydroxy-(4Z,7Z,10Z,12E,16Z,19Z)-docosahexaenoate + NAD(+) = 14-oxo-(4Z,7Z,10Z,12E,16Z,19Z)-docosahexaenoate + NADH + H(+)</text>
        <dbReference type="Rhea" id="RHEA:48952"/>
        <dbReference type="ChEBI" id="CHEBI:15378"/>
        <dbReference type="ChEBI" id="CHEBI:57540"/>
        <dbReference type="ChEBI" id="CHEBI:57945"/>
        <dbReference type="ChEBI" id="CHEBI:90866"/>
        <dbReference type="ChEBI" id="CHEBI:90867"/>
    </reaction>
    <physiologicalReaction direction="left-to-right" evidence="11">
        <dbReference type="Rhea" id="RHEA:48953"/>
    </physiologicalReaction>
</comment>
<dbReference type="GO" id="GO:0005737">
    <property type="term" value="C:cytoplasm"/>
    <property type="evidence" value="ECO:0007669"/>
    <property type="project" value="TreeGrafter"/>
</dbReference>
<evidence type="ECO:0000256" key="11">
    <source>
        <dbReference type="ARBA" id="ARBA00048008"/>
    </source>
</evidence>
<comment type="catalytic activity">
    <reaction evidence="20">
        <text>(15S)-hydroxy-(5Z,8Z,11Z,13E)-eicosatetraenoate + NAD(+) = 15-oxo-(5Z,8Z,11Z,13E)-eicosatetraenoate + NADH + H(+)</text>
        <dbReference type="Rhea" id="RHEA:23260"/>
        <dbReference type="ChEBI" id="CHEBI:15378"/>
        <dbReference type="ChEBI" id="CHEBI:57409"/>
        <dbReference type="ChEBI" id="CHEBI:57410"/>
        <dbReference type="ChEBI" id="CHEBI:57540"/>
        <dbReference type="ChEBI" id="CHEBI:57945"/>
        <dbReference type="EC" id="1.1.1.232"/>
    </reaction>
    <physiologicalReaction direction="left-to-right" evidence="20">
        <dbReference type="Rhea" id="RHEA:23261"/>
    </physiologicalReaction>
</comment>
<dbReference type="FunFam" id="3.40.50.720:FF:000149">
    <property type="entry name" value="15-hydroxyprostaglandin dehydrogenase [NAD(+)]"/>
    <property type="match status" value="1"/>
</dbReference>
<proteinExistence type="inferred from homology"/>
<comment type="catalytic activity">
    <reaction evidence="15">
        <text>resolvin D2 + NAD(+) = 7-oxoresolvin D2 + NADH + H(+)</text>
        <dbReference type="Rhea" id="RHEA:53584"/>
        <dbReference type="ChEBI" id="CHEBI:15378"/>
        <dbReference type="ChEBI" id="CHEBI:57540"/>
        <dbReference type="ChEBI" id="CHEBI:57945"/>
        <dbReference type="ChEBI" id="CHEBI:133367"/>
        <dbReference type="ChEBI" id="CHEBI:137497"/>
    </reaction>
    <physiologicalReaction direction="left-to-right" evidence="15">
        <dbReference type="Rhea" id="RHEA:53585"/>
    </physiologicalReaction>
</comment>
<evidence type="ECO:0000256" key="9">
    <source>
        <dbReference type="ARBA" id="ARBA00047325"/>
    </source>
</evidence>
<comment type="function">
    <text evidence="8">Catalyzes the NAD-dependent dehydrogenation (oxidation) of a broad array of hydroxylated polyunsaturated fatty acids (mainly eicosanoids and docosanoids, including prostaglandins, lipoxins and resolvins), yielding their corresponding keto (oxo) metabolites. Decreases the levels of the pro-proliferative prostaglandins such as prostaglandin E2 (whose activity is increased in cancer because of an increase in the expression of cyclooxygenase 2) and generates oxo-fatty acid products that can profoundly influence cell function by abrogating pro-inflammatory cytokine expression. Converts resolvins E1, D1 and D2 to their oxo products, which represents a mode of resolvin inactivation. Resolvin E1 plays important roles during the resolution phase of acute inflammation, while resolvins D1 and D2 have a unique role in obesity-induced adipose inflammation.</text>
</comment>
<dbReference type="EC" id="1.1.1.232" evidence="4"/>
<evidence type="ECO:0000256" key="7">
    <source>
        <dbReference type="ARBA" id="ARBA00042026"/>
    </source>
</evidence>
<evidence type="ECO:0000256" key="3">
    <source>
        <dbReference type="ARBA" id="ARBA00038968"/>
    </source>
</evidence>
<evidence type="ECO:0000256" key="1">
    <source>
        <dbReference type="ARBA" id="ARBA00006484"/>
    </source>
</evidence>
<feature type="domain" description="Ketoreductase" evidence="23">
    <location>
        <begin position="6"/>
        <end position="172"/>
    </location>
</feature>
<keyword evidence="25" id="KW-1185">Reference proteome</keyword>
<evidence type="ECO:0000313" key="25">
    <source>
        <dbReference type="Proteomes" id="UP001152795"/>
    </source>
</evidence>
<comment type="catalytic activity">
    <reaction evidence="10">
        <text>resolvin D1 + NAD(+) = 8-oxoresolvin D1 + NADH + H(+)</text>
        <dbReference type="Rhea" id="RHEA:50124"/>
        <dbReference type="ChEBI" id="CHEBI:15378"/>
        <dbReference type="ChEBI" id="CHEBI:57540"/>
        <dbReference type="ChEBI" id="CHEBI:57945"/>
        <dbReference type="ChEBI" id="CHEBI:132079"/>
        <dbReference type="ChEBI" id="CHEBI:132080"/>
    </reaction>
    <physiologicalReaction direction="left-to-right" evidence="10">
        <dbReference type="Rhea" id="RHEA:50125"/>
    </physiologicalReaction>
</comment>
<dbReference type="PRINTS" id="PR00081">
    <property type="entry name" value="GDHRDH"/>
</dbReference>
<dbReference type="Proteomes" id="UP001152795">
    <property type="component" value="Unassembled WGS sequence"/>
</dbReference>
<evidence type="ECO:0000256" key="14">
    <source>
        <dbReference type="ARBA" id="ARBA00048170"/>
    </source>
</evidence>
<comment type="catalytic activity">
    <reaction evidence="13">
        <text>(11R)-hydroxy-(5Z,8Z,12E,14Z)-eicosatetraenoate + NAD(+) = 11-oxo-(5Z,8Z,12E,14Z)-eicosatetraenoate + NADH + H(+)</text>
        <dbReference type="Rhea" id="RHEA:48640"/>
        <dbReference type="ChEBI" id="CHEBI:15378"/>
        <dbReference type="ChEBI" id="CHEBI:57540"/>
        <dbReference type="ChEBI" id="CHEBI:57945"/>
        <dbReference type="ChEBI" id="CHEBI:78836"/>
        <dbReference type="ChEBI" id="CHEBI:90697"/>
    </reaction>
    <physiologicalReaction direction="left-to-right" evidence="13">
        <dbReference type="Rhea" id="RHEA:48641"/>
    </physiologicalReaction>
</comment>
<comment type="catalytic activity">
    <reaction evidence="16">
        <text>lipoxin A4 + NAD(+) = 15-oxo-(5S,6R)-dihydroxy-(7E,9E,11Z,13E)-eicosatetraenoate + NADH + H(+)</text>
        <dbReference type="Rhea" id="RHEA:41572"/>
        <dbReference type="ChEBI" id="CHEBI:15378"/>
        <dbReference type="ChEBI" id="CHEBI:57540"/>
        <dbReference type="ChEBI" id="CHEBI:57945"/>
        <dbReference type="ChEBI" id="CHEBI:67026"/>
        <dbReference type="ChEBI" id="CHEBI:78311"/>
    </reaction>
    <physiologicalReaction direction="left-to-right" evidence="16">
        <dbReference type="Rhea" id="RHEA:41573"/>
    </physiologicalReaction>
</comment>
<evidence type="ECO:0000256" key="16">
    <source>
        <dbReference type="ARBA" id="ARBA00048535"/>
    </source>
</evidence>
<dbReference type="AlphaFoldDB" id="A0A7D9DTQ4"/>
<comment type="catalytic activity">
    <reaction evidence="9">
        <text>prostaglandin E1 + NAD(+) = 15-oxoprostaglandin E1 + NADH + H(+)</text>
        <dbReference type="Rhea" id="RHEA:16477"/>
        <dbReference type="ChEBI" id="CHEBI:15378"/>
        <dbReference type="ChEBI" id="CHEBI:57397"/>
        <dbReference type="ChEBI" id="CHEBI:57401"/>
        <dbReference type="ChEBI" id="CHEBI:57540"/>
        <dbReference type="ChEBI" id="CHEBI:57945"/>
    </reaction>
    <physiologicalReaction direction="left-to-right" evidence="9">
        <dbReference type="Rhea" id="RHEA:16478"/>
    </physiologicalReaction>
</comment>
<evidence type="ECO:0000256" key="4">
    <source>
        <dbReference type="ARBA" id="ARBA00039060"/>
    </source>
</evidence>
<dbReference type="InterPro" id="IPR020904">
    <property type="entry name" value="Sc_DH/Rdtase_CS"/>
</dbReference>
<dbReference type="CDD" id="cd05323">
    <property type="entry name" value="ADH_SDR_c_like"/>
    <property type="match status" value="1"/>
</dbReference>
<evidence type="ECO:0000256" key="8">
    <source>
        <dbReference type="ARBA" id="ARBA00045705"/>
    </source>
</evidence>
<evidence type="ECO:0000256" key="18">
    <source>
        <dbReference type="ARBA" id="ARBA00048739"/>
    </source>
</evidence>
<comment type="catalytic activity">
    <reaction evidence="18">
        <text>prostaglandin E2 + NAD(+) = 15-oxoprostaglandin E2 + NADH + H(+)</text>
        <dbReference type="Rhea" id="RHEA:11876"/>
        <dbReference type="ChEBI" id="CHEBI:15378"/>
        <dbReference type="ChEBI" id="CHEBI:57400"/>
        <dbReference type="ChEBI" id="CHEBI:57540"/>
        <dbReference type="ChEBI" id="CHEBI:57945"/>
        <dbReference type="ChEBI" id="CHEBI:606564"/>
        <dbReference type="EC" id="1.1.1.141"/>
    </reaction>
    <physiologicalReaction direction="left-to-right" evidence="18">
        <dbReference type="Rhea" id="RHEA:11877"/>
    </physiologicalReaction>
</comment>
<sequence length="253" mass="27354">MKIDGAVAVVTGGARGIGLEITRTLLVHGASKVVFLDIDETEGRTTEKELQATYGEDHVTYMKCDVMNGTEFQNVLTKISGENHGINIFCNNAGVLDNTNWKRMLEINLTAMIQGTMIAMDLLDKHKGGHGGVIVNIASLAGLLPYEFSPVYAASKHGVVGFTRSVAQSAPDKGIRLNLVCPAFVNTRMTTAITDEDWIKMIEHVGCVTPDLVAKAFLQLVNDDSCNGQALTVTLQNGIDFHSFLEVSDLVDN</sequence>
<evidence type="ECO:0000256" key="19">
    <source>
        <dbReference type="ARBA" id="ARBA00048921"/>
    </source>
</evidence>
<accession>A0A7D9DTQ4</accession>
<dbReference type="Pfam" id="PF00106">
    <property type="entry name" value="adh_short"/>
    <property type="match status" value="1"/>
</dbReference>
<dbReference type="EMBL" id="CACRXK020002370">
    <property type="protein sequence ID" value="CAB3994003.1"/>
    <property type="molecule type" value="Genomic_DNA"/>
</dbReference>
<protein>
    <recommendedName>
        <fullName evidence="5">15-hydroxyprostaglandin dehydrogenase [NAD(+)]</fullName>
        <ecNumber evidence="3">1.1.1.141</ecNumber>
        <ecNumber evidence="4">1.1.1.232</ecNumber>
    </recommendedName>
    <alternativeName>
        <fullName evidence="7">Eicosanoid/docosanoid dehydrogenase [NAD(+)]</fullName>
    </alternativeName>
    <alternativeName>
        <fullName evidence="6">Prostaglandin dehydrogenase 1</fullName>
    </alternativeName>
</protein>
<comment type="catalytic activity">
    <reaction evidence="17">
        <text>prostaglandin A1 + NAD(+) = 15-oxo-prostaglandin A1 + NADH + H(+)</text>
        <dbReference type="Rhea" id="RHEA:41263"/>
        <dbReference type="ChEBI" id="CHEBI:15378"/>
        <dbReference type="ChEBI" id="CHEBI:57398"/>
        <dbReference type="ChEBI" id="CHEBI:57540"/>
        <dbReference type="ChEBI" id="CHEBI:57945"/>
        <dbReference type="ChEBI" id="CHEBI:85072"/>
    </reaction>
    <physiologicalReaction direction="left-to-right" evidence="17">
        <dbReference type="Rhea" id="RHEA:41264"/>
    </physiologicalReaction>
</comment>
<evidence type="ECO:0000256" key="15">
    <source>
        <dbReference type="ARBA" id="ARBA00048393"/>
    </source>
</evidence>
<keyword evidence="2" id="KW-0560">Oxidoreductase</keyword>
<evidence type="ECO:0000256" key="12">
    <source>
        <dbReference type="ARBA" id="ARBA00048140"/>
    </source>
</evidence>
<dbReference type="InterPro" id="IPR002347">
    <property type="entry name" value="SDR_fam"/>
</dbReference>
<evidence type="ECO:0000256" key="17">
    <source>
        <dbReference type="ARBA" id="ARBA00048611"/>
    </source>
</evidence>
<dbReference type="PANTHER" id="PTHR44229">
    <property type="entry name" value="15-HYDROXYPROSTAGLANDIN DEHYDROGENASE [NAD(+)]"/>
    <property type="match status" value="1"/>
</dbReference>
<dbReference type="SUPFAM" id="SSF51735">
    <property type="entry name" value="NAD(P)-binding Rossmann-fold domains"/>
    <property type="match status" value="1"/>
</dbReference>
<dbReference type="SMART" id="SM00822">
    <property type="entry name" value="PKS_KR"/>
    <property type="match status" value="1"/>
</dbReference>
<dbReference type="InterPro" id="IPR057326">
    <property type="entry name" value="KR_dom"/>
</dbReference>
<name>A0A7D9DTQ4_PARCT</name>
<comment type="similarity">
    <text evidence="1 22">Belongs to the short-chain dehydrogenases/reductases (SDR) family.</text>
</comment>
<comment type="catalytic activity">
    <reaction evidence="19">
        <text>resolvin D2 + NAD(+) = 16-oxoresolvin D2 + NADH + H(+)</text>
        <dbReference type="Rhea" id="RHEA:53588"/>
        <dbReference type="ChEBI" id="CHEBI:15378"/>
        <dbReference type="ChEBI" id="CHEBI:57540"/>
        <dbReference type="ChEBI" id="CHEBI:57945"/>
        <dbReference type="ChEBI" id="CHEBI:133367"/>
        <dbReference type="ChEBI" id="CHEBI:137498"/>
    </reaction>
    <physiologicalReaction direction="left-to-right" evidence="19">
        <dbReference type="Rhea" id="RHEA:53589"/>
    </physiologicalReaction>
</comment>
<evidence type="ECO:0000256" key="5">
    <source>
        <dbReference type="ARBA" id="ARBA00040276"/>
    </source>
</evidence>
<dbReference type="Gene3D" id="3.40.50.720">
    <property type="entry name" value="NAD(P)-binding Rossmann-like Domain"/>
    <property type="match status" value="1"/>
</dbReference>
<evidence type="ECO:0000259" key="23">
    <source>
        <dbReference type="SMART" id="SM00822"/>
    </source>
</evidence>
<comment type="caution">
    <text evidence="24">The sequence shown here is derived from an EMBL/GenBank/DDBJ whole genome shotgun (WGS) entry which is preliminary data.</text>
</comment>
<evidence type="ECO:0000256" key="20">
    <source>
        <dbReference type="ARBA" id="ARBA00049151"/>
    </source>
</evidence>
<evidence type="ECO:0000256" key="22">
    <source>
        <dbReference type="RuleBase" id="RU000363"/>
    </source>
</evidence>
<comment type="catalytic activity">
    <reaction evidence="12">
        <text>15-oxo-(5S,6R)-dihydroxy-(7E,9E,11Z)-eicosatrienoate + NADH + H(+) = (5S,6R,15S)-trihydroxy-(7E,9E,11Z)-eicosatrienoate + NAD(+)</text>
        <dbReference type="Rhea" id="RHEA:41596"/>
        <dbReference type="ChEBI" id="CHEBI:15378"/>
        <dbReference type="ChEBI" id="CHEBI:57540"/>
        <dbReference type="ChEBI" id="CHEBI:57945"/>
        <dbReference type="ChEBI" id="CHEBI:78325"/>
        <dbReference type="ChEBI" id="CHEBI:78329"/>
    </reaction>
    <physiologicalReaction direction="left-to-right" evidence="12">
        <dbReference type="Rhea" id="RHEA:41597"/>
    </physiologicalReaction>
</comment>
<dbReference type="GO" id="GO:0047034">
    <property type="term" value="F:15-hydroxyicosatetraenoate dehydrogenase activity"/>
    <property type="evidence" value="ECO:0007669"/>
    <property type="project" value="UniProtKB-EC"/>
</dbReference>
<evidence type="ECO:0000256" key="10">
    <source>
        <dbReference type="ARBA" id="ARBA00047672"/>
    </source>
</evidence>
<reference evidence="24" key="1">
    <citation type="submission" date="2020-04" db="EMBL/GenBank/DDBJ databases">
        <authorList>
            <person name="Alioto T."/>
            <person name="Alioto T."/>
            <person name="Gomez Garrido J."/>
        </authorList>
    </citation>
    <scope>NUCLEOTIDE SEQUENCE</scope>
    <source>
        <strain evidence="24">A484AB</strain>
    </source>
</reference>
<dbReference type="OrthoDB" id="5949922at2759"/>
<evidence type="ECO:0000256" key="21">
    <source>
        <dbReference type="ARBA" id="ARBA00049188"/>
    </source>
</evidence>
<comment type="catalytic activity">
    <reaction evidence="14">
        <text>resolvin D1 + NAD(+) = 17-oxoresolvin D1 + NADH + H(+)</text>
        <dbReference type="Rhea" id="RHEA:50128"/>
        <dbReference type="ChEBI" id="CHEBI:15378"/>
        <dbReference type="ChEBI" id="CHEBI:57540"/>
        <dbReference type="ChEBI" id="CHEBI:57945"/>
        <dbReference type="ChEBI" id="CHEBI:132079"/>
        <dbReference type="ChEBI" id="CHEBI:132081"/>
    </reaction>
    <physiologicalReaction direction="left-to-right" evidence="14">
        <dbReference type="Rhea" id="RHEA:50129"/>
    </physiologicalReaction>
</comment>